<feature type="domain" description="Helitron helicase-like" evidence="1">
    <location>
        <begin position="49"/>
        <end position="208"/>
    </location>
</feature>
<dbReference type="Pfam" id="PF14214">
    <property type="entry name" value="Helitron_like_N"/>
    <property type="match status" value="1"/>
</dbReference>
<evidence type="ECO:0000313" key="3">
    <source>
        <dbReference type="Proteomes" id="UP000499080"/>
    </source>
</evidence>
<proteinExistence type="predicted"/>
<reference evidence="2 3" key="1">
    <citation type="journal article" date="2019" name="Sci. Rep.">
        <title>Orb-weaving spider Araneus ventricosus genome elucidates the spidroin gene catalogue.</title>
        <authorList>
            <person name="Kono N."/>
            <person name="Nakamura H."/>
            <person name="Ohtoshi R."/>
            <person name="Moran D.A.P."/>
            <person name="Shinohara A."/>
            <person name="Yoshida Y."/>
            <person name="Fujiwara M."/>
            <person name="Mori M."/>
            <person name="Tomita M."/>
            <person name="Arakawa K."/>
        </authorList>
    </citation>
    <scope>NUCLEOTIDE SEQUENCE [LARGE SCALE GENOMIC DNA]</scope>
</reference>
<accession>A0A4Y2AS39</accession>
<evidence type="ECO:0000259" key="1">
    <source>
        <dbReference type="Pfam" id="PF14214"/>
    </source>
</evidence>
<evidence type="ECO:0000313" key="2">
    <source>
        <dbReference type="EMBL" id="GBL82079.1"/>
    </source>
</evidence>
<protein>
    <recommendedName>
        <fullName evidence="1">Helitron helicase-like domain-containing protein</fullName>
    </recommendedName>
</protein>
<dbReference type="EMBL" id="BGPR01000027">
    <property type="protein sequence ID" value="GBL82079.1"/>
    <property type="molecule type" value="Genomic_DNA"/>
</dbReference>
<dbReference type="AlphaFoldDB" id="A0A4Y2AS39"/>
<comment type="caution">
    <text evidence="2">The sequence shown here is derived from an EMBL/GenBank/DDBJ whole genome shotgun (WGS) entry which is preliminary data.</text>
</comment>
<dbReference type="PANTHER" id="PTHR45786">
    <property type="entry name" value="DNA BINDING PROTEIN-LIKE"/>
    <property type="match status" value="1"/>
</dbReference>
<keyword evidence="3" id="KW-1185">Reference proteome</keyword>
<dbReference type="Proteomes" id="UP000499080">
    <property type="component" value="Unassembled WGS sequence"/>
</dbReference>
<gene>
    <name evidence="2" type="ORF">AVEN_50639_1</name>
</gene>
<dbReference type="OrthoDB" id="10058710at2759"/>
<dbReference type="PANTHER" id="PTHR45786:SF74">
    <property type="entry name" value="ATP-DEPENDENT DNA HELICASE"/>
    <property type="match status" value="1"/>
</dbReference>
<sequence length="408" mass="47014">MAYPIFFPYGEPGWQLNWRCESYKAAQRNQSKVNVTMLQYKSALTAVIDDFNPIISAGKLTQQWIVDSYLQVEANNLNFIRTHQQQLRTELTKDLPTGIPVILSSSFEGSPRNMRERCADAMSIFAKYGAPDLFITFTANPKWPQITENLRPSEHTTDRLDLLARIFNLKLKSLLDDPTVHGALGKSIAQVYTIEFQKRGLPHANILIVLRAADKFSTSEHIDKFVRAEIPSSIENLRLHEIVTKRLMHSPRGIGNPGAPCMEAGQYKKMFPKEFRTETTMNVSVYPLYRRCQSDTTFVRGREMDNRFLAPYNPYLMLKYNAHINVEVCTSLRAVKYIYKYIFKGFDFANIILSAGQVQYNEIANYIDARYVSAPEAMWRLLGLHMHDRSHAVMRLPVHLPNQKRVKR</sequence>
<name>A0A4Y2AS39_ARAVE</name>
<organism evidence="2 3">
    <name type="scientific">Araneus ventricosus</name>
    <name type="common">Orbweaver spider</name>
    <name type="synonym">Epeira ventricosa</name>
    <dbReference type="NCBI Taxonomy" id="182803"/>
    <lineage>
        <taxon>Eukaryota</taxon>
        <taxon>Metazoa</taxon>
        <taxon>Ecdysozoa</taxon>
        <taxon>Arthropoda</taxon>
        <taxon>Chelicerata</taxon>
        <taxon>Arachnida</taxon>
        <taxon>Araneae</taxon>
        <taxon>Araneomorphae</taxon>
        <taxon>Entelegynae</taxon>
        <taxon>Araneoidea</taxon>
        <taxon>Araneidae</taxon>
        <taxon>Araneus</taxon>
    </lineage>
</organism>
<dbReference type="InterPro" id="IPR025476">
    <property type="entry name" value="Helitron_helicase-like"/>
</dbReference>